<keyword evidence="2" id="KW-0520">NAD</keyword>
<evidence type="ECO:0000259" key="3">
    <source>
        <dbReference type="Pfam" id="PF02826"/>
    </source>
</evidence>
<evidence type="ECO:0000313" key="4">
    <source>
        <dbReference type="EMBL" id="QKM64954.1"/>
    </source>
</evidence>
<dbReference type="RefSeq" id="WP_173955996.1">
    <property type="nucleotide sequence ID" value="NZ_CP028942.1"/>
</dbReference>
<proteinExistence type="predicted"/>
<dbReference type="CDD" id="cd05300">
    <property type="entry name" value="2-Hacid_dh_1"/>
    <property type="match status" value="1"/>
</dbReference>
<dbReference type="Gene3D" id="3.40.50.720">
    <property type="entry name" value="NAD(P)-binding Rossmann-like Domain"/>
    <property type="match status" value="2"/>
</dbReference>
<dbReference type="GO" id="GO:0051287">
    <property type="term" value="F:NAD binding"/>
    <property type="evidence" value="ECO:0007669"/>
    <property type="project" value="InterPro"/>
</dbReference>
<dbReference type="KEGG" id="ptrp:DCO17_06755"/>
<keyword evidence="1" id="KW-0560">Oxidoreductase</keyword>
<dbReference type="Pfam" id="PF02826">
    <property type="entry name" value="2-Hacid_dh_C"/>
    <property type="match status" value="1"/>
</dbReference>
<dbReference type="PANTHER" id="PTHR43333:SF1">
    <property type="entry name" value="D-ISOMER SPECIFIC 2-HYDROXYACID DEHYDROGENASE NAD-BINDING DOMAIN-CONTAINING PROTEIN"/>
    <property type="match status" value="1"/>
</dbReference>
<evidence type="ECO:0000256" key="1">
    <source>
        <dbReference type="ARBA" id="ARBA00023002"/>
    </source>
</evidence>
<feature type="domain" description="D-isomer specific 2-hydroxyacid dehydrogenase NAD-binding" evidence="3">
    <location>
        <begin position="125"/>
        <end position="304"/>
    </location>
</feature>
<keyword evidence="5" id="KW-1185">Reference proteome</keyword>
<gene>
    <name evidence="4" type="ORF">DCO17_06755</name>
</gene>
<accession>A0A6M9PRC1</accession>
<dbReference type="InterPro" id="IPR036291">
    <property type="entry name" value="NAD(P)-bd_dom_sf"/>
</dbReference>
<evidence type="ECO:0000256" key="2">
    <source>
        <dbReference type="ARBA" id="ARBA00023027"/>
    </source>
</evidence>
<dbReference type="PANTHER" id="PTHR43333">
    <property type="entry name" value="2-HACID_DH_C DOMAIN-CONTAINING PROTEIN"/>
    <property type="match status" value="1"/>
</dbReference>
<reference evidence="4 5" key="1">
    <citation type="submission" date="2018-04" db="EMBL/GenBank/DDBJ databases">
        <title>Polynucleobacter sp. UH21B genome.</title>
        <authorList>
            <person name="Hahn M.W."/>
        </authorList>
    </citation>
    <scope>NUCLEOTIDE SEQUENCE [LARGE SCALE GENOMIC DNA]</scope>
    <source>
        <strain evidence="4 5">MWH-UH21B</strain>
    </source>
</reference>
<dbReference type="InterPro" id="IPR006140">
    <property type="entry name" value="D-isomer_DH_NAD-bd"/>
</dbReference>
<dbReference type="EMBL" id="CP028942">
    <property type="protein sequence ID" value="QKM64954.1"/>
    <property type="molecule type" value="Genomic_DNA"/>
</dbReference>
<dbReference type="AlphaFoldDB" id="A0A6M9PRC1"/>
<dbReference type="GO" id="GO:0016491">
    <property type="term" value="F:oxidoreductase activity"/>
    <property type="evidence" value="ECO:0007669"/>
    <property type="project" value="UniProtKB-KW"/>
</dbReference>
<dbReference type="SUPFAM" id="SSF51735">
    <property type="entry name" value="NAD(P)-binding Rossmann-fold domains"/>
    <property type="match status" value="1"/>
</dbReference>
<dbReference type="Proteomes" id="UP000503312">
    <property type="component" value="Chromosome"/>
</dbReference>
<organism evidence="4 5">
    <name type="scientific">Polynucleobacter tropicus</name>
    <dbReference type="NCBI Taxonomy" id="1743174"/>
    <lineage>
        <taxon>Bacteria</taxon>
        <taxon>Pseudomonadati</taxon>
        <taxon>Pseudomonadota</taxon>
        <taxon>Betaproteobacteria</taxon>
        <taxon>Burkholderiales</taxon>
        <taxon>Burkholderiaceae</taxon>
        <taxon>Polynucleobacter</taxon>
    </lineage>
</organism>
<protein>
    <submittedName>
        <fullName evidence="4">Hydroxyacid dehydrogenase</fullName>
    </submittedName>
</protein>
<dbReference type="SUPFAM" id="SSF52283">
    <property type="entry name" value="Formate/glycerate dehydrogenase catalytic domain-like"/>
    <property type="match status" value="1"/>
</dbReference>
<sequence length="338" mass="36739">MTSQSSKNLLRILVSHYSLPALESLLSHSADMSMELLDADNQVPGVEFDIALISRDVTATSTKQKIIPSTQKFYDLLLGSSKLKWVQIHSAGADRQIYLDLMSRGVRVTGSSGVNAPVVTQNAIAGILMLARKFPQMMKAQAQCKWDPLINYPLPPDLAGQSAVILGRGPIGEGIAEVLNVFGVRTIMIGFHSSLKDRSDNSKNMRHISELDQVLPQAQWLVIACPLSQETKGLVNRQMLTLLPAGAHVINIARGEIPVEEDLIGALKSGHLAGAYLDVFAVEPLSTSSPLWSMENVIVTPHSAGHSAGNEKRVLQLFVENLRLFSNGKHLKNSINPS</sequence>
<name>A0A6M9PRC1_9BURK</name>
<evidence type="ECO:0000313" key="5">
    <source>
        <dbReference type="Proteomes" id="UP000503312"/>
    </source>
</evidence>